<keyword evidence="5 12" id="KW-0812">Transmembrane</keyword>
<dbReference type="KEGG" id="dzi:111284405"/>
<keyword evidence="3" id="KW-1003">Cell membrane</keyword>
<dbReference type="InterPro" id="IPR003591">
    <property type="entry name" value="Leu-rich_rpt_typical-subtyp"/>
</dbReference>
<dbReference type="FunFam" id="3.80.10.10:FF:000111">
    <property type="entry name" value="LRR receptor-like serine/threonine-protein kinase ERECTA"/>
    <property type="match status" value="1"/>
</dbReference>
<accession>A0A6P5XLL8</accession>
<dbReference type="PANTHER" id="PTHR48062">
    <property type="entry name" value="RECEPTOR-LIKE PROTEIN 14"/>
    <property type="match status" value="1"/>
</dbReference>
<organism evidence="14 15">
    <name type="scientific">Durio zibethinus</name>
    <name type="common">Durian</name>
    <dbReference type="NCBI Taxonomy" id="66656"/>
    <lineage>
        <taxon>Eukaryota</taxon>
        <taxon>Viridiplantae</taxon>
        <taxon>Streptophyta</taxon>
        <taxon>Embryophyta</taxon>
        <taxon>Tracheophyta</taxon>
        <taxon>Spermatophyta</taxon>
        <taxon>Magnoliopsida</taxon>
        <taxon>eudicotyledons</taxon>
        <taxon>Gunneridae</taxon>
        <taxon>Pentapetalae</taxon>
        <taxon>rosids</taxon>
        <taxon>malvids</taxon>
        <taxon>Malvales</taxon>
        <taxon>Malvaceae</taxon>
        <taxon>Helicteroideae</taxon>
        <taxon>Durio</taxon>
    </lineage>
</organism>
<keyword evidence="9 12" id="KW-0472">Membrane</keyword>
<name>A0A6P5XLL8_DURZI</name>
<evidence type="ECO:0000259" key="13">
    <source>
        <dbReference type="Pfam" id="PF08263"/>
    </source>
</evidence>
<evidence type="ECO:0000256" key="4">
    <source>
        <dbReference type="ARBA" id="ARBA00022614"/>
    </source>
</evidence>
<dbReference type="Gene3D" id="3.80.10.10">
    <property type="entry name" value="Ribonuclease Inhibitor"/>
    <property type="match status" value="2"/>
</dbReference>
<keyword evidence="10" id="KW-0675">Receptor</keyword>
<dbReference type="InterPro" id="IPR001611">
    <property type="entry name" value="Leu-rich_rpt"/>
</dbReference>
<keyword evidence="7" id="KW-0677">Repeat</keyword>
<evidence type="ECO:0000313" key="14">
    <source>
        <dbReference type="Proteomes" id="UP000515121"/>
    </source>
</evidence>
<dbReference type="AlphaFoldDB" id="A0A6P5XLL8"/>
<evidence type="ECO:0000256" key="3">
    <source>
        <dbReference type="ARBA" id="ARBA00022475"/>
    </source>
</evidence>
<dbReference type="InterPro" id="IPR051502">
    <property type="entry name" value="RLP_Defense_Trigger"/>
</dbReference>
<comment type="similarity">
    <text evidence="2">Belongs to the RLP family.</text>
</comment>
<reference evidence="15" key="1">
    <citation type="submission" date="2025-08" db="UniProtKB">
        <authorList>
            <consortium name="RefSeq"/>
        </authorList>
    </citation>
    <scope>IDENTIFICATION</scope>
    <source>
        <tissue evidence="15">Fruit stalk</tissue>
    </source>
</reference>
<dbReference type="InterPro" id="IPR032675">
    <property type="entry name" value="LRR_dom_sf"/>
</dbReference>
<dbReference type="PRINTS" id="PR00019">
    <property type="entry name" value="LEURICHRPT"/>
</dbReference>
<dbReference type="OrthoDB" id="4691307at2759"/>
<dbReference type="Pfam" id="PF08263">
    <property type="entry name" value="LRRNT_2"/>
    <property type="match status" value="1"/>
</dbReference>
<dbReference type="FunFam" id="3.80.10.10:FF:000095">
    <property type="entry name" value="LRR receptor-like serine/threonine-protein kinase GSO1"/>
    <property type="match status" value="1"/>
</dbReference>
<dbReference type="InterPro" id="IPR013210">
    <property type="entry name" value="LRR_N_plant-typ"/>
</dbReference>
<dbReference type="SUPFAM" id="SSF52047">
    <property type="entry name" value="RNI-like"/>
    <property type="match status" value="1"/>
</dbReference>
<dbReference type="Proteomes" id="UP000515121">
    <property type="component" value="Unplaced"/>
</dbReference>
<keyword evidence="4" id="KW-0433">Leucine-rich repeat</keyword>
<dbReference type="SMART" id="SM00369">
    <property type="entry name" value="LRR_TYP"/>
    <property type="match status" value="5"/>
</dbReference>
<feature type="transmembrane region" description="Helical" evidence="12">
    <location>
        <begin position="939"/>
        <end position="962"/>
    </location>
</feature>
<feature type="domain" description="Leucine-rich repeat-containing N-terminal plant-type" evidence="13">
    <location>
        <begin position="57"/>
        <end position="94"/>
    </location>
</feature>
<proteinExistence type="inferred from homology"/>
<evidence type="ECO:0000256" key="2">
    <source>
        <dbReference type="ARBA" id="ARBA00009592"/>
    </source>
</evidence>
<dbReference type="RefSeq" id="XP_022728811.1">
    <property type="nucleotide sequence ID" value="XM_022873076.1"/>
</dbReference>
<dbReference type="FunFam" id="3.80.10.10:FF:000383">
    <property type="entry name" value="Leucine-rich repeat receptor protein kinase EMS1"/>
    <property type="match status" value="1"/>
</dbReference>
<dbReference type="Pfam" id="PF13855">
    <property type="entry name" value="LRR_8"/>
    <property type="match status" value="3"/>
</dbReference>
<evidence type="ECO:0000256" key="1">
    <source>
        <dbReference type="ARBA" id="ARBA00004251"/>
    </source>
</evidence>
<keyword evidence="6" id="KW-0732">Signal</keyword>
<evidence type="ECO:0000256" key="6">
    <source>
        <dbReference type="ARBA" id="ARBA00022729"/>
    </source>
</evidence>
<evidence type="ECO:0000256" key="9">
    <source>
        <dbReference type="ARBA" id="ARBA00023136"/>
    </source>
</evidence>
<evidence type="ECO:0000256" key="5">
    <source>
        <dbReference type="ARBA" id="ARBA00022692"/>
    </source>
</evidence>
<dbReference type="PANTHER" id="PTHR48062:SF37">
    <property type="entry name" value="LRR RECEPTOR-LIKE SERINE_THREONINE-PROTEIN KINASE FLS2"/>
    <property type="match status" value="1"/>
</dbReference>
<evidence type="ECO:0000256" key="7">
    <source>
        <dbReference type="ARBA" id="ARBA00022737"/>
    </source>
</evidence>
<evidence type="ECO:0000313" key="15">
    <source>
        <dbReference type="RefSeq" id="XP_022728811.1"/>
    </source>
</evidence>
<evidence type="ECO:0000256" key="10">
    <source>
        <dbReference type="ARBA" id="ARBA00023170"/>
    </source>
</evidence>
<evidence type="ECO:0000256" key="12">
    <source>
        <dbReference type="SAM" id="Phobius"/>
    </source>
</evidence>
<evidence type="ECO:0000256" key="8">
    <source>
        <dbReference type="ARBA" id="ARBA00022989"/>
    </source>
</evidence>
<dbReference type="GeneID" id="111284405"/>
<dbReference type="SUPFAM" id="SSF52058">
    <property type="entry name" value="L domain-like"/>
    <property type="match status" value="3"/>
</dbReference>
<evidence type="ECO:0000256" key="11">
    <source>
        <dbReference type="ARBA" id="ARBA00023180"/>
    </source>
</evidence>
<keyword evidence="8 12" id="KW-1133">Transmembrane helix</keyword>
<protein>
    <submittedName>
        <fullName evidence="15">LRR receptor-like serine/threonine-protein kinase ERL1</fullName>
    </submittedName>
</protein>
<keyword evidence="14" id="KW-1185">Reference proteome</keyword>
<comment type="subcellular location">
    <subcellularLocation>
        <location evidence="1">Cell membrane</location>
        <topology evidence="1">Single-pass type I membrane protein</topology>
    </subcellularLocation>
</comment>
<dbReference type="GO" id="GO:0005886">
    <property type="term" value="C:plasma membrane"/>
    <property type="evidence" value="ECO:0007669"/>
    <property type="project" value="UniProtKB-SubCell"/>
</dbReference>
<sequence length="980" mass="108941">MAEIGMAGKKTYHRLGETASLKVAILDSYASLKAAIRSFLSTKPGRGVIVTKCIEYERIALLQLKPFFNDPHSLSNWVDVKGSNCCKWNGVECSITSRRVIGLSLNFTRQWKSGGLWYLNASLFLPFQELKSLYLGGNQIADFVHNEKNKSLGKLKVAYLDGAFINGTASLLKIVETFSSVKTLFLRRNNLNDTISTQELHVSSKVEELLLDNSYLNNNILQSIGVFASLKTLSLSGCGLIGTLPTKDTWICFTGWCDLRNLEALDLSENALEGTLPSCLGNLSSLRYLDISDNRFTENDASTSLGNLTLLRFVALSKNLFQVPAFFISFANHSHLKVLSSNQNKLVKEPPSQTWIPKFQLRVFRMSNCTTKELHNELPKFLHYQYDLSIVDLSYNNFGGKIPSWLLVNNTRLEEYLMAGNSFMGPLQLPLHPNSNMSIIDISDNKIQGQIPTNICSTFPHLSGLNLSGNTFEGNIPPCLGVLAILDLSYNNLSGGIPEEFAKSDLLWFLRLSNNNLSGKIAPTIFSLYSLQMLYLDSNNFDGEIPSIDISTSIRTLVVMDLSNNNLSGKLPRWIWNMSDLMALALSNNQLEGPIPMELCYLDRLQIFDVSQNNFSGPLPSCLDARFVRHLHLSKNRLTGNLAGVFFNSSSLVTLDLSENYLTGEIPSWLGTLSALSVLLLKANYLIGGIPVQLCESYSLSIIDLSQNKLSGPIPSCLGNLTLEPNAGKSLTETATLYLGSTLAGADYYGMTIFERDNLKPFDAIDVSLIGENHMEERVDYTTKSGFYTYKGKILEYMSGIDLSCNRLTGEIPFEIGNLSDIRSLNLSHNNLTGVVPSTFSKLKQIESLDLSHNKLNGRIPVQLIELNALEVFNVSYNNLSGSIPDQKAQFGTFDENSYLGNPFLCGPPLHKNCPETDSPATMPFASNGEEEGGLMDEYVFYVSFWVSYAIVLMAIATILYINPYWRRAWFYFIGKCINT</sequence>
<dbReference type="Pfam" id="PF00560">
    <property type="entry name" value="LRR_1"/>
    <property type="match status" value="7"/>
</dbReference>
<keyword evidence="11" id="KW-0325">Glycoprotein</keyword>
<gene>
    <name evidence="15" type="primary">LOC111284405</name>
</gene>